<feature type="compositionally biased region" description="Pro residues" evidence="1">
    <location>
        <begin position="37"/>
        <end position="53"/>
    </location>
</feature>
<feature type="region of interest" description="Disordered" evidence="1">
    <location>
        <begin position="288"/>
        <end position="310"/>
    </location>
</feature>
<proteinExistence type="predicted"/>
<reference evidence="2 3" key="2">
    <citation type="journal article" date="2008" name="Nature">
        <title>The Phaeodactylum genome reveals the evolutionary history of diatom genomes.</title>
        <authorList>
            <person name="Bowler C."/>
            <person name="Allen A.E."/>
            <person name="Badger J.H."/>
            <person name="Grimwood J."/>
            <person name="Jabbari K."/>
            <person name="Kuo A."/>
            <person name="Maheswari U."/>
            <person name="Martens C."/>
            <person name="Maumus F."/>
            <person name="Otillar R.P."/>
            <person name="Rayko E."/>
            <person name="Salamov A."/>
            <person name="Vandepoele K."/>
            <person name="Beszteri B."/>
            <person name="Gruber A."/>
            <person name="Heijde M."/>
            <person name="Katinka M."/>
            <person name="Mock T."/>
            <person name="Valentin K."/>
            <person name="Verret F."/>
            <person name="Berges J.A."/>
            <person name="Brownlee C."/>
            <person name="Cadoret J.P."/>
            <person name="Chiovitti A."/>
            <person name="Choi C.J."/>
            <person name="Coesel S."/>
            <person name="De Martino A."/>
            <person name="Detter J.C."/>
            <person name="Durkin C."/>
            <person name="Falciatore A."/>
            <person name="Fournet J."/>
            <person name="Haruta M."/>
            <person name="Huysman M.J."/>
            <person name="Jenkins B.D."/>
            <person name="Jiroutova K."/>
            <person name="Jorgensen R.E."/>
            <person name="Joubert Y."/>
            <person name="Kaplan A."/>
            <person name="Kroger N."/>
            <person name="Kroth P.G."/>
            <person name="La Roche J."/>
            <person name="Lindquist E."/>
            <person name="Lommer M."/>
            <person name="Martin-Jezequel V."/>
            <person name="Lopez P.J."/>
            <person name="Lucas S."/>
            <person name="Mangogna M."/>
            <person name="McGinnis K."/>
            <person name="Medlin L.K."/>
            <person name="Montsant A."/>
            <person name="Oudot-Le Secq M.P."/>
            <person name="Napoli C."/>
            <person name="Obornik M."/>
            <person name="Parker M.S."/>
            <person name="Petit J.L."/>
            <person name="Porcel B.M."/>
            <person name="Poulsen N."/>
            <person name="Robison M."/>
            <person name="Rychlewski L."/>
            <person name="Rynearson T.A."/>
            <person name="Schmutz J."/>
            <person name="Shapiro H."/>
            <person name="Siaut M."/>
            <person name="Stanley M."/>
            <person name="Sussman M.R."/>
            <person name="Taylor A.R."/>
            <person name="Vardi A."/>
            <person name="von Dassow P."/>
            <person name="Vyverman W."/>
            <person name="Willis A."/>
            <person name="Wyrwicz L.S."/>
            <person name="Rokhsar D.S."/>
            <person name="Weissenbach J."/>
            <person name="Armbrust E.V."/>
            <person name="Green B.R."/>
            <person name="Van de Peer Y."/>
            <person name="Grigoriev I.V."/>
        </authorList>
    </citation>
    <scope>NUCLEOTIDE SEQUENCE [LARGE SCALE GENOMIC DNA]</scope>
    <source>
        <strain evidence="2 3">CCMP1335</strain>
    </source>
</reference>
<feature type="region of interest" description="Disordered" evidence="1">
    <location>
        <begin position="1"/>
        <end position="84"/>
    </location>
</feature>
<feature type="compositionally biased region" description="Basic and acidic residues" evidence="1">
    <location>
        <begin position="70"/>
        <end position="82"/>
    </location>
</feature>
<dbReference type="Proteomes" id="UP000001449">
    <property type="component" value="Chromosome 4"/>
</dbReference>
<dbReference type="AlphaFoldDB" id="B8C181"/>
<name>B8C181_THAPS</name>
<evidence type="ECO:0000313" key="2">
    <source>
        <dbReference type="EMBL" id="EED93194.1"/>
    </source>
</evidence>
<organism evidence="2 3">
    <name type="scientific">Thalassiosira pseudonana</name>
    <name type="common">Marine diatom</name>
    <name type="synonym">Cyclotella nana</name>
    <dbReference type="NCBI Taxonomy" id="35128"/>
    <lineage>
        <taxon>Eukaryota</taxon>
        <taxon>Sar</taxon>
        <taxon>Stramenopiles</taxon>
        <taxon>Ochrophyta</taxon>
        <taxon>Bacillariophyta</taxon>
        <taxon>Coscinodiscophyceae</taxon>
        <taxon>Thalassiosirophycidae</taxon>
        <taxon>Thalassiosirales</taxon>
        <taxon>Thalassiosiraceae</taxon>
        <taxon>Thalassiosira</taxon>
    </lineage>
</organism>
<evidence type="ECO:0000313" key="3">
    <source>
        <dbReference type="Proteomes" id="UP000001449"/>
    </source>
</evidence>
<protein>
    <submittedName>
        <fullName evidence="2">Uncharacterized protein</fullName>
    </submittedName>
</protein>
<dbReference type="RefSeq" id="XP_002289657.1">
    <property type="nucleotide sequence ID" value="XM_002289621.1"/>
</dbReference>
<dbReference type="InParanoid" id="B8C181"/>
<accession>B8C181</accession>
<dbReference type="GeneID" id="7447448"/>
<gene>
    <name evidence="2" type="ORF">THAPSDRAFT_4207</name>
</gene>
<dbReference type="OMA" id="DAAYVKW"/>
<reference evidence="2 3" key="1">
    <citation type="journal article" date="2004" name="Science">
        <title>The genome of the diatom Thalassiosira pseudonana: ecology, evolution, and metabolism.</title>
        <authorList>
            <person name="Armbrust E.V."/>
            <person name="Berges J.A."/>
            <person name="Bowler C."/>
            <person name="Green B.R."/>
            <person name="Martinez D."/>
            <person name="Putnam N.H."/>
            <person name="Zhou S."/>
            <person name="Allen A.E."/>
            <person name="Apt K.E."/>
            <person name="Bechner M."/>
            <person name="Brzezinski M.A."/>
            <person name="Chaal B.K."/>
            <person name="Chiovitti A."/>
            <person name="Davis A.K."/>
            <person name="Demarest M.S."/>
            <person name="Detter J.C."/>
            <person name="Glavina T."/>
            <person name="Goodstein D."/>
            <person name="Hadi M.Z."/>
            <person name="Hellsten U."/>
            <person name="Hildebrand M."/>
            <person name="Jenkins B.D."/>
            <person name="Jurka J."/>
            <person name="Kapitonov V.V."/>
            <person name="Kroger N."/>
            <person name="Lau W.W."/>
            <person name="Lane T.W."/>
            <person name="Larimer F.W."/>
            <person name="Lippmeier J.C."/>
            <person name="Lucas S."/>
            <person name="Medina M."/>
            <person name="Montsant A."/>
            <person name="Obornik M."/>
            <person name="Parker M.S."/>
            <person name="Palenik B."/>
            <person name="Pazour G.J."/>
            <person name="Richardson P.M."/>
            <person name="Rynearson T.A."/>
            <person name="Saito M.A."/>
            <person name="Schwartz D.C."/>
            <person name="Thamatrakoln K."/>
            <person name="Valentin K."/>
            <person name="Vardi A."/>
            <person name="Wilkerson F.P."/>
            <person name="Rokhsar D.S."/>
        </authorList>
    </citation>
    <scope>NUCLEOTIDE SEQUENCE [LARGE SCALE GENOMIC DNA]</scope>
    <source>
        <strain evidence="2 3">CCMP1335</strain>
    </source>
</reference>
<keyword evidence="3" id="KW-1185">Reference proteome</keyword>
<sequence>MGRKKRTAAAAGAQHGVPDPYGAAVPLMPTAYDPYGRPLPPPPVPPPPQPQPPTQHENNNDGAPPNAKRSRPEETTTEEGERTIYPVKKYRSDSYYRSIDAFARYTKAHRMLDAAYVKWEGGGGTTEKPIVFGIRIAGTFLSWGRGKTRDAAIDASIRAAFALVAAHGYDDFTLNDDCFMEEPVNIMAPIPPPPPPPPPLPMGAPLPSGMPPMPPGFLPPGMPPNFALPPPPVNDMLIPQPAAPKAELAVASAVGDGGGVSLSAPTMAASNATSAKAAPISLPVATANEASKKKSNNKLVFSGEDLDENGEELSMEELRMRVPRIWVSVAKALTKRNEASA</sequence>
<dbReference type="KEGG" id="tps:THAPSDRAFT_4207"/>
<evidence type="ECO:0000256" key="1">
    <source>
        <dbReference type="SAM" id="MobiDB-lite"/>
    </source>
</evidence>
<dbReference type="EMBL" id="CM000641">
    <property type="protein sequence ID" value="EED93194.1"/>
    <property type="molecule type" value="Genomic_DNA"/>
</dbReference>
<dbReference type="HOGENOM" id="CLU_815075_0_0_1"/>
<dbReference type="eggNOG" id="ENOG502TF92">
    <property type="taxonomic scope" value="Eukaryota"/>
</dbReference>
<dbReference type="PaxDb" id="35128-Thaps4207"/>